<dbReference type="Pfam" id="PF21172">
    <property type="entry name" value="CueP"/>
    <property type="match status" value="1"/>
</dbReference>
<dbReference type="EMBL" id="LGUF01000007">
    <property type="protein sequence ID" value="KON90080.1"/>
    <property type="molecule type" value="Genomic_DNA"/>
</dbReference>
<gene>
    <name evidence="2" type="ORF">AF332_26925</name>
</gene>
<evidence type="ECO:0000313" key="3">
    <source>
        <dbReference type="Proteomes" id="UP000037109"/>
    </source>
</evidence>
<feature type="chain" id="PRO_5039090468" evidence="1">
    <location>
        <begin position="18"/>
        <end position="91"/>
    </location>
</feature>
<dbReference type="PATRIC" id="fig|1459.3.peg.5926"/>
<keyword evidence="3" id="KW-1185">Reference proteome</keyword>
<proteinExistence type="predicted"/>
<organism evidence="2 3">
    <name type="scientific">Sporosarcina globispora</name>
    <name type="common">Bacillus globisporus</name>
    <dbReference type="NCBI Taxonomy" id="1459"/>
    <lineage>
        <taxon>Bacteria</taxon>
        <taxon>Bacillati</taxon>
        <taxon>Bacillota</taxon>
        <taxon>Bacilli</taxon>
        <taxon>Bacillales</taxon>
        <taxon>Caryophanaceae</taxon>
        <taxon>Sporosarcina</taxon>
    </lineage>
</organism>
<dbReference type="InterPro" id="IPR047808">
    <property type="entry name" value="CueP-like"/>
</dbReference>
<feature type="signal peptide" evidence="1">
    <location>
        <begin position="1"/>
        <end position="17"/>
    </location>
</feature>
<keyword evidence="1" id="KW-0732">Signal</keyword>
<dbReference type="Proteomes" id="UP000037109">
    <property type="component" value="Unassembled WGS sequence"/>
</dbReference>
<evidence type="ECO:0000256" key="1">
    <source>
        <dbReference type="SAM" id="SignalP"/>
    </source>
</evidence>
<sequence>MKKKIALAISLISIVLAGCGQTDSNDEAAVKAENIKELVNDYSLGNIKSESASITSQELIVKKADGDELVYDLPKEEFFVSIAPYVNETHP</sequence>
<dbReference type="OrthoDB" id="73040at2"/>
<dbReference type="AlphaFoldDB" id="A0A0M0GJI6"/>
<comment type="caution">
    <text evidence="2">The sequence shown here is derived from an EMBL/GenBank/DDBJ whole genome shotgun (WGS) entry which is preliminary data.</text>
</comment>
<name>A0A0M0GJI6_SPOGL</name>
<reference evidence="3" key="1">
    <citation type="submission" date="2015-07" db="EMBL/GenBank/DDBJ databases">
        <title>Fjat-10036 dsm4.</title>
        <authorList>
            <person name="Liu B."/>
            <person name="Wang J."/>
            <person name="Zhu Y."/>
            <person name="Liu G."/>
            <person name="Chen Q."/>
            <person name="Chen Z."/>
            <person name="Lan J."/>
            <person name="Che J."/>
            <person name="Ge C."/>
            <person name="Shi H."/>
            <person name="Pan Z."/>
            <person name="Liu X."/>
        </authorList>
    </citation>
    <scope>NUCLEOTIDE SEQUENCE [LARGE SCALE GENOMIC DNA]</scope>
    <source>
        <strain evidence="3">DSM 4</strain>
    </source>
</reference>
<protein>
    <submittedName>
        <fullName evidence="2">Uncharacterized protein</fullName>
    </submittedName>
</protein>
<dbReference type="Gene3D" id="2.60.40.3700">
    <property type="match status" value="1"/>
</dbReference>
<evidence type="ECO:0000313" key="2">
    <source>
        <dbReference type="EMBL" id="KON90080.1"/>
    </source>
</evidence>
<accession>A0A0M0GJI6</accession>
<dbReference type="PROSITE" id="PS51257">
    <property type="entry name" value="PROKAR_LIPOPROTEIN"/>
    <property type="match status" value="1"/>
</dbReference>